<evidence type="ECO:0000313" key="4">
    <source>
        <dbReference type="Proteomes" id="UP000663828"/>
    </source>
</evidence>
<gene>
    <name evidence="3" type="ORF">XAT740_LOCUS54465</name>
</gene>
<dbReference type="EMBL" id="CAJNOR010009779">
    <property type="protein sequence ID" value="CAF1648085.1"/>
    <property type="molecule type" value="Genomic_DNA"/>
</dbReference>
<evidence type="ECO:0000313" key="3">
    <source>
        <dbReference type="EMBL" id="CAF1648085.1"/>
    </source>
</evidence>
<protein>
    <submittedName>
        <fullName evidence="3">Uncharacterized protein</fullName>
    </submittedName>
</protein>
<feature type="region of interest" description="Disordered" evidence="2">
    <location>
        <begin position="1"/>
        <end position="46"/>
    </location>
</feature>
<sequence>MPYKSTPLHEHAQQQQQEQKNTDHHEQTFEGNQQPLLPDDDVTDLPVEPEMGIQHEEENLHALYQKIQLIENQLQQKIQLIENQLHHEIQTINDKIEIMTNQFEEQMKELKSIIQNEQTARITRVTSNRLIEPRDIPLGITINALY</sequence>
<reference evidence="3" key="1">
    <citation type="submission" date="2021-02" db="EMBL/GenBank/DDBJ databases">
        <authorList>
            <person name="Nowell W R."/>
        </authorList>
    </citation>
    <scope>NUCLEOTIDE SEQUENCE</scope>
</reference>
<feature type="coiled-coil region" evidence="1">
    <location>
        <begin position="53"/>
        <end position="120"/>
    </location>
</feature>
<proteinExistence type="predicted"/>
<evidence type="ECO:0000256" key="2">
    <source>
        <dbReference type="SAM" id="MobiDB-lite"/>
    </source>
</evidence>
<keyword evidence="4" id="KW-1185">Reference proteome</keyword>
<name>A0A816ECD1_ADIRI</name>
<comment type="caution">
    <text evidence="3">The sequence shown here is derived from an EMBL/GenBank/DDBJ whole genome shotgun (WGS) entry which is preliminary data.</text>
</comment>
<evidence type="ECO:0000256" key="1">
    <source>
        <dbReference type="SAM" id="Coils"/>
    </source>
</evidence>
<dbReference type="Proteomes" id="UP000663828">
    <property type="component" value="Unassembled WGS sequence"/>
</dbReference>
<organism evidence="3 4">
    <name type="scientific">Adineta ricciae</name>
    <name type="common">Rotifer</name>
    <dbReference type="NCBI Taxonomy" id="249248"/>
    <lineage>
        <taxon>Eukaryota</taxon>
        <taxon>Metazoa</taxon>
        <taxon>Spiralia</taxon>
        <taxon>Gnathifera</taxon>
        <taxon>Rotifera</taxon>
        <taxon>Eurotatoria</taxon>
        <taxon>Bdelloidea</taxon>
        <taxon>Adinetida</taxon>
        <taxon>Adinetidae</taxon>
        <taxon>Adineta</taxon>
    </lineage>
</organism>
<accession>A0A816ECD1</accession>
<dbReference type="AlphaFoldDB" id="A0A816ECD1"/>
<keyword evidence="1" id="KW-0175">Coiled coil</keyword>